<keyword evidence="4" id="KW-1185">Reference proteome</keyword>
<sequence length="237" mass="26011">MSLLSSFIFIFIFPPHFPSPPSSSLRSLHTPLSLSPQSFASAHHQPLSAPSATIGDLTRRTPPADRTDNAHHPKTGRPNATHGTRSLPPPPSTDADHHPVPSLTTTVPAPTIRCFSPQTLLFLSHLLHNPHLPSPPTTGTERISDNHPPRHQLGQPPPPISPPSIFPKIFPRRHPLIRTLPPASSALHHRAIPTELKKLLRMCCTGNRLAELMFSYAIGTITLSVYLYDLHVVFAMN</sequence>
<protein>
    <submittedName>
        <fullName evidence="3">Uncharacterized protein</fullName>
    </submittedName>
</protein>
<name>A0A5N6LD84_9ROSI</name>
<organism evidence="3 4">
    <name type="scientific">Carpinus fangiana</name>
    <dbReference type="NCBI Taxonomy" id="176857"/>
    <lineage>
        <taxon>Eukaryota</taxon>
        <taxon>Viridiplantae</taxon>
        <taxon>Streptophyta</taxon>
        <taxon>Embryophyta</taxon>
        <taxon>Tracheophyta</taxon>
        <taxon>Spermatophyta</taxon>
        <taxon>Magnoliopsida</taxon>
        <taxon>eudicotyledons</taxon>
        <taxon>Gunneridae</taxon>
        <taxon>Pentapetalae</taxon>
        <taxon>rosids</taxon>
        <taxon>fabids</taxon>
        <taxon>Fagales</taxon>
        <taxon>Betulaceae</taxon>
        <taxon>Carpinus</taxon>
    </lineage>
</organism>
<feature type="signal peptide" evidence="2">
    <location>
        <begin position="1"/>
        <end position="18"/>
    </location>
</feature>
<feature type="compositionally biased region" description="Pro residues" evidence="1">
    <location>
        <begin position="155"/>
        <end position="164"/>
    </location>
</feature>
<evidence type="ECO:0000313" key="3">
    <source>
        <dbReference type="EMBL" id="KAD0579082.1"/>
    </source>
</evidence>
<dbReference type="Proteomes" id="UP000327013">
    <property type="component" value="Unassembled WGS sequence"/>
</dbReference>
<feature type="region of interest" description="Disordered" evidence="1">
    <location>
        <begin position="131"/>
        <end position="164"/>
    </location>
</feature>
<dbReference type="AlphaFoldDB" id="A0A5N6LD84"/>
<gene>
    <name evidence="3" type="ORF">FH972_027281</name>
</gene>
<reference evidence="3 4" key="1">
    <citation type="submission" date="2019-06" db="EMBL/GenBank/DDBJ databases">
        <title>A chromosomal-level reference genome of Carpinus fangiana (Coryloideae, Betulaceae).</title>
        <authorList>
            <person name="Yang X."/>
            <person name="Wang Z."/>
            <person name="Zhang L."/>
            <person name="Hao G."/>
            <person name="Liu J."/>
            <person name="Yang Y."/>
        </authorList>
    </citation>
    <scope>NUCLEOTIDE SEQUENCE [LARGE SCALE GENOMIC DNA]</scope>
    <source>
        <strain evidence="3">Cfa_2016G</strain>
        <tissue evidence="3">Leaf</tissue>
    </source>
</reference>
<proteinExistence type="predicted"/>
<feature type="compositionally biased region" description="Basic and acidic residues" evidence="1">
    <location>
        <begin position="57"/>
        <end position="71"/>
    </location>
</feature>
<evidence type="ECO:0000313" key="4">
    <source>
        <dbReference type="Proteomes" id="UP000327013"/>
    </source>
</evidence>
<evidence type="ECO:0000256" key="2">
    <source>
        <dbReference type="SAM" id="SignalP"/>
    </source>
</evidence>
<comment type="caution">
    <text evidence="3">The sequence shown here is derived from an EMBL/GenBank/DDBJ whole genome shotgun (WGS) entry which is preliminary data.</text>
</comment>
<feature type="chain" id="PRO_5024308925" evidence="2">
    <location>
        <begin position="19"/>
        <end position="237"/>
    </location>
</feature>
<keyword evidence="2" id="KW-0732">Signal</keyword>
<evidence type="ECO:0000256" key="1">
    <source>
        <dbReference type="SAM" id="MobiDB-lite"/>
    </source>
</evidence>
<accession>A0A5N6LD84</accession>
<feature type="region of interest" description="Disordered" evidence="1">
    <location>
        <begin position="39"/>
        <end position="105"/>
    </location>
</feature>
<dbReference type="EMBL" id="VIBQ01001948">
    <property type="protein sequence ID" value="KAD0579082.1"/>
    <property type="molecule type" value="Genomic_DNA"/>
</dbReference>